<dbReference type="AlphaFoldDB" id="A0A090L1Q7"/>
<proteinExistence type="predicted"/>
<dbReference type="Proteomes" id="UP000035682">
    <property type="component" value="Unplaced"/>
</dbReference>
<dbReference type="EMBL" id="LN609407">
    <property type="protein sequence ID" value="CEF61429.1"/>
    <property type="molecule type" value="Genomic_DNA"/>
</dbReference>
<evidence type="ECO:0000313" key="2">
    <source>
        <dbReference type="Proteomes" id="UP000035682"/>
    </source>
</evidence>
<keyword evidence="2" id="KW-1185">Reference proteome</keyword>
<dbReference type="RefSeq" id="XP_024500638.1">
    <property type="nucleotide sequence ID" value="XM_024646458.1"/>
</dbReference>
<gene>
    <name evidence="1 3 4" type="ORF">SRAE_0000055300</name>
</gene>
<evidence type="ECO:0000313" key="1">
    <source>
        <dbReference type="EMBL" id="CEF61429.1"/>
    </source>
</evidence>
<protein>
    <submittedName>
        <fullName evidence="1 3">Uncharacterized protein</fullName>
    </submittedName>
</protein>
<accession>A0A090L1Q7</accession>
<reference evidence="1" key="1">
    <citation type="submission" date="2014-09" db="EMBL/GenBank/DDBJ databases">
        <authorList>
            <person name="Aslett A.Martin."/>
        </authorList>
    </citation>
    <scope>NUCLEOTIDE SEQUENCE</scope>
    <source>
        <strain evidence="1">ED321 Heterogonic</strain>
    </source>
</reference>
<evidence type="ECO:0000313" key="4">
    <source>
        <dbReference type="WormBase" id="SRAE_0000055300"/>
    </source>
</evidence>
<organism evidence="1">
    <name type="scientific">Strongyloides ratti</name>
    <name type="common">Parasitic roundworm</name>
    <dbReference type="NCBI Taxonomy" id="34506"/>
    <lineage>
        <taxon>Eukaryota</taxon>
        <taxon>Metazoa</taxon>
        <taxon>Ecdysozoa</taxon>
        <taxon>Nematoda</taxon>
        <taxon>Chromadorea</taxon>
        <taxon>Rhabditida</taxon>
        <taxon>Tylenchina</taxon>
        <taxon>Panagrolaimomorpha</taxon>
        <taxon>Strongyloidoidea</taxon>
        <taxon>Strongyloididae</taxon>
        <taxon>Strongyloides</taxon>
    </lineage>
</organism>
<sequence>MSNLYKETETHKILVSKVSGILPVLLQLKRFEHISEVTVTKVVEEIASYRGSNTQKKIEDYLNLHYPRIGSPTLEDYNSEASDIPAEKTLVKMAETSIYIEKVTEFDHYNSDTKTFDDFIWKIDTAFELDRVDDGDDHRKIRILYMKLKDSTKRIAARPGNQSYQEYVEPFREIFSTLVNSMTAVERYSLYQIDMDNQIESLKQLEKLHELATSHLDIPQQIGSLKLKLSDTYAANFNLWVKIRDFSGNTPNELILEVIVFIKSRQERLNILKAAKKKAKSNTDPKLRKPAIKC</sequence>
<name>A0A090L1Q7_STRRB</name>
<dbReference type="WormBase" id="SRAE_0000055300">
    <property type="protein sequence ID" value="SRP05719"/>
    <property type="gene ID" value="WBGene00256299"/>
</dbReference>
<dbReference type="GeneID" id="36373797"/>
<reference evidence="3" key="3">
    <citation type="submission" date="2020-12" db="UniProtKB">
        <authorList>
            <consortium name="WormBaseParasite"/>
        </authorList>
    </citation>
    <scope>IDENTIFICATION</scope>
</reference>
<dbReference type="CTD" id="36373797"/>
<evidence type="ECO:0000313" key="3">
    <source>
        <dbReference type="WBParaSite" id="SRAE_0000055300.1"/>
    </source>
</evidence>
<dbReference type="WBParaSite" id="SRAE_0000055300.1">
    <property type="protein sequence ID" value="SRAE_0000055300.1"/>
    <property type="gene ID" value="WBGene00256299"/>
</dbReference>
<reference evidence="2" key="2">
    <citation type="submission" date="2014-09" db="EMBL/GenBank/DDBJ databases">
        <authorList>
            <person name="Martin A.A."/>
        </authorList>
    </citation>
    <scope>NUCLEOTIDE SEQUENCE</scope>
    <source>
        <strain evidence="2">ED321</strain>
    </source>
</reference>